<dbReference type="InterPro" id="IPR025487">
    <property type="entry name" value="DUF4379"/>
</dbReference>
<keyword evidence="4" id="KW-1185">Reference proteome</keyword>
<feature type="domain" description="Treble clef zinc finger" evidence="2">
    <location>
        <begin position="342"/>
        <end position="387"/>
    </location>
</feature>
<dbReference type="Proteomes" id="UP000674179">
    <property type="component" value="Chromosome 6"/>
</dbReference>
<accession>A0A836H708</accession>
<dbReference type="Pfam" id="PF14311">
    <property type="entry name" value="DUF4379"/>
    <property type="match status" value="2"/>
</dbReference>
<dbReference type="OrthoDB" id="264480at2759"/>
<dbReference type="RefSeq" id="XP_067695689.1">
    <property type="nucleotide sequence ID" value="XM_067839199.1"/>
</dbReference>
<organism evidence="3 4">
    <name type="scientific">Leishmania enriettii</name>
    <dbReference type="NCBI Taxonomy" id="5663"/>
    <lineage>
        <taxon>Eukaryota</taxon>
        <taxon>Discoba</taxon>
        <taxon>Euglenozoa</taxon>
        <taxon>Kinetoplastea</taxon>
        <taxon>Metakinetoplastina</taxon>
        <taxon>Trypanosomatida</taxon>
        <taxon>Trypanosomatidae</taxon>
        <taxon>Leishmaniinae</taxon>
        <taxon>Leishmania</taxon>
    </lineage>
</organism>
<gene>
    <name evidence="3" type="ORF">CUR178_07558</name>
</gene>
<dbReference type="PANTHER" id="PTHR37317">
    <property type="entry name" value="BLR8090 PROTEIN"/>
    <property type="match status" value="1"/>
</dbReference>
<dbReference type="PANTHER" id="PTHR37317:SF5">
    <property type="entry name" value="ZINC-RIBBON DOMAIN-CONTAINING PROTEIN-RELATED"/>
    <property type="match status" value="1"/>
</dbReference>
<dbReference type="KEGG" id="lenr:94174709"/>
<evidence type="ECO:0000313" key="4">
    <source>
        <dbReference type="Proteomes" id="UP000674179"/>
    </source>
</evidence>
<evidence type="ECO:0000259" key="2">
    <source>
        <dbReference type="Pfam" id="PF14311"/>
    </source>
</evidence>
<proteinExistence type="predicted"/>
<dbReference type="GeneID" id="94174709"/>
<dbReference type="EMBL" id="JAFHKP010000006">
    <property type="protein sequence ID" value="KAG5485964.1"/>
    <property type="molecule type" value="Genomic_DNA"/>
</dbReference>
<sequence>MSLRQLLLVSRGGCRGASLTRCAFTIGERAAAVRHCCSDNRQCEARAAQSSATAISAAAPAIGGAALCPTSTARPSALFRFHLERLPPQLQREFDADANQRALRHLRRSTRAGAGTDVSSAAPFDLSVTPSSVHPVVWRCTQCRSQWSARPSDRADPQLADTHRCPQCYSSDPSPSDPPDARTEQYAGTRGGPSPPPRTASAGVGLLCDVYPSLAAQWDPLRNRLLQNRVRLSVTEVHTSSASNVWWRCPLCCSPWLQSVSSRVAQYALAMQRHAAHRASTPSPTGPTPGDDSQGFAGELVPLCPSCERRGASASSTITSAGPRRWLADDVLLLGEALLRPDQDPHNISLTGETTLQWRCRSCQFEYAATVANRFLRHERCPQCSGRTKSMLNLLVVQRPDVVREVSKHISHTRLRHITVHDDIELPFVCRSCYAPYRMTARTRCSVPRGVPACSKCFLTSSQVLAEAQQQHQREGAKAFSARARRRVRERALQLSRSNRHHERLAVTANELSHRDSTLKD</sequence>
<feature type="domain" description="Treble clef zinc finger" evidence="2">
    <location>
        <begin position="127"/>
        <end position="169"/>
    </location>
</feature>
<feature type="region of interest" description="Disordered" evidence="1">
    <location>
        <begin position="149"/>
        <end position="200"/>
    </location>
</feature>
<protein>
    <recommendedName>
        <fullName evidence="2">Treble clef zinc finger domain-containing protein</fullName>
    </recommendedName>
</protein>
<feature type="compositionally biased region" description="Basic and acidic residues" evidence="1">
    <location>
        <begin position="151"/>
        <end position="164"/>
    </location>
</feature>
<name>A0A836H708_LEIEN</name>
<dbReference type="AlphaFoldDB" id="A0A836H708"/>
<reference evidence="3 4" key="1">
    <citation type="submission" date="2021-02" db="EMBL/GenBank/DDBJ databases">
        <title>Leishmania (Mundinia) enrietti genome sequencing and assembly.</title>
        <authorList>
            <person name="Almutairi H."/>
            <person name="Gatherer D."/>
        </authorList>
    </citation>
    <scope>NUCLEOTIDE SEQUENCE [LARGE SCALE GENOMIC DNA]</scope>
    <source>
        <strain evidence="3">CUR178</strain>
    </source>
</reference>
<evidence type="ECO:0000256" key="1">
    <source>
        <dbReference type="SAM" id="MobiDB-lite"/>
    </source>
</evidence>
<comment type="caution">
    <text evidence="3">The sequence shown here is derived from an EMBL/GenBank/DDBJ whole genome shotgun (WGS) entry which is preliminary data.</text>
</comment>
<evidence type="ECO:0000313" key="3">
    <source>
        <dbReference type="EMBL" id="KAG5485964.1"/>
    </source>
</evidence>